<dbReference type="EMBL" id="JACCAT010000001">
    <property type="protein sequence ID" value="NYH07361.1"/>
    <property type="molecule type" value="Genomic_DNA"/>
</dbReference>
<dbReference type="RefSeq" id="WP_179692250.1">
    <property type="nucleotide sequence ID" value="NZ_JACCAT010000001.1"/>
</dbReference>
<organism evidence="1 2">
    <name type="scientific">Pseudomonas moraviensis</name>
    <dbReference type="NCBI Taxonomy" id="321662"/>
    <lineage>
        <taxon>Bacteria</taxon>
        <taxon>Pseudomonadati</taxon>
        <taxon>Pseudomonadota</taxon>
        <taxon>Gammaproteobacteria</taxon>
        <taxon>Pseudomonadales</taxon>
        <taxon>Pseudomonadaceae</taxon>
        <taxon>Pseudomonas</taxon>
    </lineage>
</organism>
<comment type="caution">
    <text evidence="1">The sequence shown here is derived from an EMBL/GenBank/DDBJ whole genome shotgun (WGS) entry which is preliminary data.</text>
</comment>
<dbReference type="AlphaFoldDB" id="A0A7Y9VRS5"/>
<name>A0A7Y9VRS5_9PSED</name>
<dbReference type="Proteomes" id="UP000553035">
    <property type="component" value="Unassembled WGS sequence"/>
</dbReference>
<proteinExistence type="predicted"/>
<reference evidence="1 2" key="1">
    <citation type="submission" date="2020-07" db="EMBL/GenBank/DDBJ databases">
        <title>Exploring microbial biodiversity for novel pathways involved in the catabolism of aromatic compounds derived from lignin.</title>
        <authorList>
            <person name="Elkins J."/>
        </authorList>
    </citation>
    <scope>NUCLEOTIDE SEQUENCE [LARGE SCALE GENOMIC DNA]</scope>
    <source>
        <strain evidence="1 2">VanB</strain>
    </source>
</reference>
<evidence type="ECO:0000313" key="1">
    <source>
        <dbReference type="EMBL" id="NYH07361.1"/>
    </source>
</evidence>
<sequence>MKGIFSSYDEKTGKGTIHVTEDSREVSPIWQGVGISQATSYEFTVPPGHAGKTYISVGIPVEFDLTDTNPPEATYLRY</sequence>
<protein>
    <submittedName>
        <fullName evidence="1">Uncharacterized protein</fullName>
    </submittedName>
</protein>
<gene>
    <name evidence="1" type="ORF">GGI52_000404</name>
</gene>
<evidence type="ECO:0000313" key="2">
    <source>
        <dbReference type="Proteomes" id="UP000553035"/>
    </source>
</evidence>
<accession>A0A7Y9VRS5</accession>